<dbReference type="InterPro" id="IPR006680">
    <property type="entry name" value="Amidohydro-rel"/>
</dbReference>
<dbReference type="SUPFAM" id="SSF51556">
    <property type="entry name" value="Metallo-dependent hydrolases"/>
    <property type="match status" value="1"/>
</dbReference>
<dbReference type="SUPFAM" id="SSF51338">
    <property type="entry name" value="Composite domain of metallo-dependent hydrolases"/>
    <property type="match status" value="1"/>
</dbReference>
<dbReference type="CDD" id="cd01299">
    <property type="entry name" value="Met_dep_hydrolase_A"/>
    <property type="match status" value="1"/>
</dbReference>
<dbReference type="RefSeq" id="WP_090259641.1">
    <property type="nucleotide sequence ID" value="NZ_FNDS01000001.1"/>
</dbReference>
<dbReference type="STRING" id="428992.SAMN05216272_10163"/>
<evidence type="ECO:0000313" key="2">
    <source>
        <dbReference type="EMBL" id="SDH32564.1"/>
    </source>
</evidence>
<protein>
    <submittedName>
        <fullName evidence="2">Imidazolonepropionase</fullName>
    </submittedName>
</protein>
<dbReference type="PANTHER" id="PTHR43135">
    <property type="entry name" value="ALPHA-D-RIBOSE 1-METHYLPHOSPHONATE 5-TRIPHOSPHATE DIPHOSPHATASE"/>
    <property type="match status" value="1"/>
</dbReference>
<dbReference type="InterPro" id="IPR051781">
    <property type="entry name" value="Metallo-dep_Hydrolase"/>
</dbReference>
<feature type="domain" description="Amidohydrolase-related" evidence="1">
    <location>
        <begin position="55"/>
        <end position="410"/>
    </location>
</feature>
<dbReference type="EMBL" id="FNDS01000001">
    <property type="protein sequence ID" value="SDH32564.1"/>
    <property type="molecule type" value="Genomic_DNA"/>
</dbReference>
<dbReference type="Gene3D" id="2.30.40.10">
    <property type="entry name" value="Urease, subunit C, domain 1"/>
    <property type="match status" value="1"/>
</dbReference>
<dbReference type="InterPro" id="IPR057744">
    <property type="entry name" value="OTAase-like"/>
</dbReference>
<dbReference type="GO" id="GO:0016810">
    <property type="term" value="F:hydrolase activity, acting on carbon-nitrogen (but not peptide) bonds"/>
    <property type="evidence" value="ECO:0007669"/>
    <property type="project" value="InterPro"/>
</dbReference>
<dbReference type="Gene3D" id="3.20.20.140">
    <property type="entry name" value="Metal-dependent hydrolases"/>
    <property type="match status" value="1"/>
</dbReference>
<organism evidence="2 3">
    <name type="scientific">Pseudomonas panipatensis</name>
    <dbReference type="NCBI Taxonomy" id="428992"/>
    <lineage>
        <taxon>Bacteria</taxon>
        <taxon>Pseudomonadati</taxon>
        <taxon>Pseudomonadota</taxon>
        <taxon>Gammaproteobacteria</taxon>
        <taxon>Pseudomonadales</taxon>
        <taxon>Pseudomonadaceae</taxon>
        <taxon>Pseudomonas</taxon>
    </lineage>
</organism>
<keyword evidence="3" id="KW-1185">Reference proteome</keyword>
<dbReference type="OrthoDB" id="9782972at2"/>
<proteinExistence type="predicted"/>
<dbReference type="InterPro" id="IPR032466">
    <property type="entry name" value="Metal_Hydrolase"/>
</dbReference>
<accession>A0A1G8BHM5</accession>
<dbReference type="InterPro" id="IPR011059">
    <property type="entry name" value="Metal-dep_hydrolase_composite"/>
</dbReference>
<name>A0A1G8BHM5_9PSED</name>
<gene>
    <name evidence="2" type="ORF">SAMN05216272_10163</name>
</gene>
<dbReference type="Proteomes" id="UP000199636">
    <property type="component" value="Unassembled WGS sequence"/>
</dbReference>
<dbReference type="Pfam" id="PF01979">
    <property type="entry name" value="Amidohydro_1"/>
    <property type="match status" value="1"/>
</dbReference>
<dbReference type="PANTHER" id="PTHR43135:SF3">
    <property type="entry name" value="ALPHA-D-RIBOSE 1-METHYLPHOSPHONATE 5-TRIPHOSPHATE DIPHOSPHATASE"/>
    <property type="match status" value="1"/>
</dbReference>
<dbReference type="AlphaFoldDB" id="A0A1G8BHM5"/>
<evidence type="ECO:0000259" key="1">
    <source>
        <dbReference type="Pfam" id="PF01979"/>
    </source>
</evidence>
<evidence type="ECO:0000313" key="3">
    <source>
        <dbReference type="Proteomes" id="UP000199636"/>
    </source>
</evidence>
<sequence length="447" mass="49027">MSALHLHCQNLFDATGLEARADQTLIVENGLIRHLGPRHQAPRPQPGDQELRAEFVMPGLIDVHTHLAFGNAQSEEDIDIWTSDEFRALRGLFFAQHVLAAGVTSMVCPGDSGQLSIAVRNAVNAGLFEGPRIAASSRVITNRQSLNDWFPSRVGAPEYFTARLVTSRAEALAEIRTQAKDGVDLIKIAMDGTQRRPNGDIIAAFTLDETREMVEEAHRLGCKVATHAYGREAVMYAAKAGVDLVFHAFYMDDACIEALLQAGSILAPTMTFPQNTVDFCQPHDPAIATGYAGYCARTLELGTPVLKRAKAAGIPFACGSDSGFAVTPYGEWHARELELLVERLGFSPAEALYAATNVGARCMPRGESLGTLEVGKQADFLVLDGSPLEDIRLLQDRSRIQAVYKAGKPVRQERTRYNPKQVSDFNSLKWTDLYTRERVAELGKWSL</sequence>
<reference evidence="3" key="1">
    <citation type="submission" date="2016-10" db="EMBL/GenBank/DDBJ databases">
        <authorList>
            <person name="Varghese N."/>
            <person name="Submissions S."/>
        </authorList>
    </citation>
    <scope>NUCLEOTIDE SEQUENCE [LARGE SCALE GENOMIC DNA]</scope>
    <source>
        <strain evidence="3">CCM 7469</strain>
    </source>
</reference>